<evidence type="ECO:0008006" key="5">
    <source>
        <dbReference type="Google" id="ProtNLM"/>
    </source>
</evidence>
<feature type="region of interest" description="Disordered" evidence="2">
    <location>
        <begin position="210"/>
        <end position="246"/>
    </location>
</feature>
<feature type="compositionally biased region" description="Low complexity" evidence="2">
    <location>
        <begin position="330"/>
        <end position="344"/>
    </location>
</feature>
<feature type="compositionally biased region" description="Basic and acidic residues" evidence="2">
    <location>
        <begin position="19"/>
        <end position="29"/>
    </location>
</feature>
<dbReference type="AlphaFoldDB" id="G8JTA3"/>
<evidence type="ECO:0000313" key="4">
    <source>
        <dbReference type="Proteomes" id="UP000006790"/>
    </source>
</evidence>
<dbReference type="KEGG" id="erc:Ecym_4180"/>
<gene>
    <name evidence="3" type="ordered locus">Ecym_4180</name>
</gene>
<sequence>MSVKGRSKEPHLELANPVHSHERSHERSHILHNQSGSLEGMAQHAFLQASHSSRSGFNIDDEEHNLELELHRFLSQHTIGSGGGNNGSGNLSNLGSITGTTPEVSNTIIEHRDEMAEAIEKAMAEIACPELWNQDHSNTEHSAGSEVHLDQLTMDGILGNDEPFVTINHTMNETHAAGVDDKHHHPTPTSLVPGIGPKPIIQQSMNMNARLGTDTPRSIDISMEGHNTHTISTPNDKRKQSSDAPLQAAPKKVKLFYDTLSPESLSPLSDNSDLLKTTDSKGSRTRHVQLNSEARGSAATSKDGGSKCNNSLTVTTPRIDINTVTPKTKPLPSLSVSPSSHVSPGKLTDEFTMQQVTETKKRIINTHKLILNFNFLKDSYTRSCTELKRTMFKLKESESHRAGLVKENEQLKRLVLELSERLESSNET</sequence>
<feature type="region of interest" description="Disordered" evidence="2">
    <location>
        <begin position="266"/>
        <end position="346"/>
    </location>
</feature>
<keyword evidence="1" id="KW-0175">Coiled coil</keyword>
<dbReference type="RefSeq" id="XP_003646073.1">
    <property type="nucleotide sequence ID" value="XM_003646025.1"/>
</dbReference>
<organism evidence="3 4">
    <name type="scientific">Eremothecium cymbalariae (strain CBS 270.75 / DBVPG 7215 / KCTC 17166 / NRRL Y-17582)</name>
    <name type="common">Yeast</name>
    <dbReference type="NCBI Taxonomy" id="931890"/>
    <lineage>
        <taxon>Eukaryota</taxon>
        <taxon>Fungi</taxon>
        <taxon>Dikarya</taxon>
        <taxon>Ascomycota</taxon>
        <taxon>Saccharomycotina</taxon>
        <taxon>Saccharomycetes</taxon>
        <taxon>Saccharomycetales</taxon>
        <taxon>Saccharomycetaceae</taxon>
        <taxon>Eremothecium</taxon>
    </lineage>
</organism>
<dbReference type="OMA" id="AMAEIAC"/>
<reference evidence="4" key="1">
    <citation type="journal article" date="2012" name="G3 (Bethesda)">
        <title>Pichia sorbitophila, an interspecies yeast hybrid reveals early steps of genome resolution following polyploidization.</title>
        <authorList>
            <person name="Leh Louis V."/>
            <person name="Despons L."/>
            <person name="Friedrich A."/>
            <person name="Martin T."/>
            <person name="Durrens P."/>
            <person name="Casaregola S."/>
            <person name="Neuveglise C."/>
            <person name="Fairhead C."/>
            <person name="Marck C."/>
            <person name="Cruz J.A."/>
            <person name="Straub M.L."/>
            <person name="Kugler V."/>
            <person name="Sacerdot C."/>
            <person name="Uzunov Z."/>
            <person name="Thierry A."/>
            <person name="Weiss S."/>
            <person name="Bleykasten C."/>
            <person name="De Montigny J."/>
            <person name="Jacques N."/>
            <person name="Jung P."/>
            <person name="Lemaire M."/>
            <person name="Mallet S."/>
            <person name="Morel G."/>
            <person name="Richard G.F."/>
            <person name="Sarkar A."/>
            <person name="Savel G."/>
            <person name="Schacherer J."/>
            <person name="Seret M.L."/>
            <person name="Talla E."/>
            <person name="Samson G."/>
            <person name="Jubin C."/>
            <person name="Poulain J."/>
            <person name="Vacherie B."/>
            <person name="Barbe V."/>
            <person name="Pelletier E."/>
            <person name="Sherman D.J."/>
            <person name="Westhof E."/>
            <person name="Weissenbach J."/>
            <person name="Baret P.V."/>
            <person name="Wincker P."/>
            <person name="Gaillardin C."/>
            <person name="Dujon B."/>
            <person name="Souciet J.L."/>
        </authorList>
    </citation>
    <scope>NUCLEOTIDE SEQUENCE [LARGE SCALE GENOMIC DNA]</scope>
    <source>
        <strain evidence="4">CBS 270.75 / DBVPG 7215 / KCTC 17166 / NRRL Y-17582</strain>
    </source>
</reference>
<protein>
    <recommendedName>
        <fullName evidence="5">Protein ATC1/LIC4</fullName>
    </recommendedName>
</protein>
<feature type="region of interest" description="Disordered" evidence="2">
    <location>
        <begin position="79"/>
        <end position="98"/>
    </location>
</feature>
<accession>G8JTA3</accession>
<dbReference type="Proteomes" id="UP000006790">
    <property type="component" value="Chromosome 4"/>
</dbReference>
<name>G8JTA3_ERECY</name>
<dbReference type="GeneID" id="11472459"/>
<feature type="compositionally biased region" description="Polar residues" evidence="2">
    <location>
        <begin position="288"/>
        <end position="300"/>
    </location>
</feature>
<feature type="compositionally biased region" description="Low complexity" evidence="2">
    <location>
        <begin position="266"/>
        <end position="275"/>
    </location>
</feature>
<dbReference type="InParanoid" id="G8JTA3"/>
<keyword evidence="4" id="KW-1185">Reference proteome</keyword>
<proteinExistence type="predicted"/>
<dbReference type="FunCoup" id="G8JTA3">
    <property type="interactions" value="98"/>
</dbReference>
<evidence type="ECO:0000313" key="3">
    <source>
        <dbReference type="EMBL" id="AET39256.1"/>
    </source>
</evidence>
<dbReference type="eggNOG" id="ENOG502S4IW">
    <property type="taxonomic scope" value="Eukaryota"/>
</dbReference>
<evidence type="ECO:0000256" key="2">
    <source>
        <dbReference type="SAM" id="MobiDB-lite"/>
    </source>
</evidence>
<dbReference type="OrthoDB" id="4070577at2759"/>
<dbReference type="EMBL" id="CP002500">
    <property type="protein sequence ID" value="AET39256.1"/>
    <property type="molecule type" value="Genomic_DNA"/>
</dbReference>
<dbReference type="STRING" id="931890.G8JTA3"/>
<feature type="compositionally biased region" description="Basic and acidic residues" evidence="2">
    <location>
        <begin position="1"/>
        <end position="12"/>
    </location>
</feature>
<feature type="compositionally biased region" description="Polar residues" evidence="2">
    <location>
        <begin position="307"/>
        <end position="326"/>
    </location>
</feature>
<evidence type="ECO:0000256" key="1">
    <source>
        <dbReference type="SAM" id="Coils"/>
    </source>
</evidence>
<feature type="coiled-coil region" evidence="1">
    <location>
        <begin position="394"/>
        <end position="428"/>
    </location>
</feature>
<feature type="region of interest" description="Disordered" evidence="2">
    <location>
        <begin position="1"/>
        <end position="29"/>
    </location>
</feature>
<dbReference type="HOGENOM" id="CLU_676103_0_0_1"/>